<feature type="non-terminal residue" evidence="1">
    <location>
        <position position="1"/>
    </location>
</feature>
<dbReference type="AlphaFoldDB" id="A0A0F8ZX13"/>
<reference evidence="1" key="1">
    <citation type="journal article" date="2015" name="Nature">
        <title>Complex archaea that bridge the gap between prokaryotes and eukaryotes.</title>
        <authorList>
            <person name="Spang A."/>
            <person name="Saw J.H."/>
            <person name="Jorgensen S.L."/>
            <person name="Zaremba-Niedzwiedzka K."/>
            <person name="Martijn J."/>
            <person name="Lind A.E."/>
            <person name="van Eijk R."/>
            <person name="Schleper C."/>
            <person name="Guy L."/>
            <person name="Ettema T.J."/>
        </authorList>
    </citation>
    <scope>NUCLEOTIDE SEQUENCE</scope>
</reference>
<proteinExistence type="predicted"/>
<protein>
    <submittedName>
        <fullName evidence="1">Uncharacterized protein</fullName>
    </submittedName>
</protein>
<comment type="caution">
    <text evidence="1">The sequence shown here is derived from an EMBL/GenBank/DDBJ whole genome shotgun (WGS) entry which is preliminary data.</text>
</comment>
<dbReference type="EMBL" id="LAZR01045616">
    <property type="protein sequence ID" value="KKK98442.1"/>
    <property type="molecule type" value="Genomic_DNA"/>
</dbReference>
<evidence type="ECO:0000313" key="1">
    <source>
        <dbReference type="EMBL" id="KKK98442.1"/>
    </source>
</evidence>
<sequence>AYRGYVTIEGDLRDFGDWADVDSILRWVEEVFVDGLLLMRERGDDDSLLKPETPLIRQGIIQVGDERHENSVEIVFDTERRTWGYTL</sequence>
<name>A0A0F8ZX13_9ZZZZ</name>
<accession>A0A0F8ZX13</accession>
<gene>
    <name evidence="1" type="ORF">LCGC14_2642690</name>
</gene>
<organism evidence="1">
    <name type="scientific">marine sediment metagenome</name>
    <dbReference type="NCBI Taxonomy" id="412755"/>
    <lineage>
        <taxon>unclassified sequences</taxon>
        <taxon>metagenomes</taxon>
        <taxon>ecological metagenomes</taxon>
    </lineage>
</organism>